<comment type="caution">
    <text evidence="1">The sequence shown here is derived from an EMBL/GenBank/DDBJ whole genome shotgun (WGS) entry which is preliminary data.</text>
</comment>
<dbReference type="AlphaFoldDB" id="A0A7W7LHZ8"/>
<name>A0A7W7LHZ8_STRNE</name>
<dbReference type="Proteomes" id="UP000556436">
    <property type="component" value="Unassembled WGS sequence"/>
</dbReference>
<proteinExistence type="predicted"/>
<gene>
    <name evidence="1" type="ORF">FHS38_006469</name>
</gene>
<reference evidence="1 2" key="1">
    <citation type="submission" date="2020-08" db="EMBL/GenBank/DDBJ databases">
        <title>Genomic Encyclopedia of Type Strains, Phase III (KMG-III): the genomes of soil and plant-associated and newly described type strains.</title>
        <authorList>
            <person name="Whitman W."/>
        </authorList>
    </citation>
    <scope>NUCLEOTIDE SEQUENCE [LARGE SCALE GENOMIC DNA]</scope>
    <source>
        <strain evidence="1 2">CECT 3265</strain>
    </source>
</reference>
<evidence type="ECO:0000313" key="2">
    <source>
        <dbReference type="Proteomes" id="UP000556436"/>
    </source>
</evidence>
<accession>A0A7W7LHZ8</accession>
<sequence>MNGIIIGDPFPDAVKSVDLTISDCPARQADAVEILGVYPIHSSEFRFVRESGPEAFWELDWNRVDPKRPPVI</sequence>
<protein>
    <submittedName>
        <fullName evidence="1">Uncharacterized protein</fullName>
    </submittedName>
</protein>
<organism evidence="1 2">
    <name type="scientific">Streptomyces netropsis</name>
    <name type="common">Streptoverticillium netropsis</name>
    <dbReference type="NCBI Taxonomy" id="55404"/>
    <lineage>
        <taxon>Bacteria</taxon>
        <taxon>Bacillati</taxon>
        <taxon>Actinomycetota</taxon>
        <taxon>Actinomycetes</taxon>
        <taxon>Kitasatosporales</taxon>
        <taxon>Streptomycetaceae</taxon>
        <taxon>Streptomyces</taxon>
    </lineage>
</organism>
<evidence type="ECO:0000313" key="1">
    <source>
        <dbReference type="EMBL" id="MBB4890384.1"/>
    </source>
</evidence>
<keyword evidence="2" id="KW-1185">Reference proteome</keyword>
<dbReference type="EMBL" id="JACHJG010000019">
    <property type="protein sequence ID" value="MBB4890384.1"/>
    <property type="molecule type" value="Genomic_DNA"/>
</dbReference>